<dbReference type="EMBL" id="CP045503">
    <property type="protein sequence ID" value="QPG59354.1"/>
    <property type="molecule type" value="Genomic_DNA"/>
</dbReference>
<gene>
    <name evidence="2" type="ORF">FM038_019670</name>
</gene>
<name>A0ABX6VG75_9GAMM</name>
<sequence>MKESDSMKLLHVSDLHFNRAQFEWVREQARHYDLLCISGDLLDGSWQQSFSSDEQVEWIRQWTSTLPLPTFICSGNHDLLPLQDDIQASAHWLTTLKSQRVSVDNDIVDIFGHKFGCIPYDSPEFYLFRDCDVLLHHVPPSKLKVARQEGNNWGCANIRTAIEFGELKAKFLLCGHVHRPLARFSKFKNKFISNPGNNQRAEIPNFNVIQLNKLGEK</sequence>
<dbReference type="PANTHER" id="PTHR31302:SF0">
    <property type="entry name" value="TRANSMEMBRANE PROTEIN WITH METALLOPHOSPHOESTERASE DOMAIN"/>
    <property type="match status" value="1"/>
</dbReference>
<evidence type="ECO:0000313" key="3">
    <source>
        <dbReference type="Proteomes" id="UP000316416"/>
    </source>
</evidence>
<organism evidence="2 3">
    <name type="scientific">Shewanella eurypsychrophilus</name>
    <dbReference type="NCBI Taxonomy" id="2593656"/>
    <lineage>
        <taxon>Bacteria</taxon>
        <taxon>Pseudomonadati</taxon>
        <taxon>Pseudomonadota</taxon>
        <taxon>Gammaproteobacteria</taxon>
        <taxon>Alteromonadales</taxon>
        <taxon>Shewanellaceae</taxon>
        <taxon>Shewanella</taxon>
    </lineage>
</organism>
<accession>A0ABX6VG75</accession>
<dbReference type="InterPro" id="IPR051158">
    <property type="entry name" value="Metallophosphoesterase_sf"/>
</dbReference>
<reference evidence="2" key="1">
    <citation type="submission" date="2021-07" db="EMBL/GenBank/DDBJ databases">
        <title>Shewanella sp. YLB-07 whole genome sequence.</title>
        <authorList>
            <person name="Yu L."/>
        </authorList>
    </citation>
    <scope>NUCLEOTIDE SEQUENCE</scope>
    <source>
        <strain evidence="2">YLB-08</strain>
    </source>
</reference>
<dbReference type="Gene3D" id="3.60.21.10">
    <property type="match status" value="1"/>
</dbReference>
<proteinExistence type="predicted"/>
<evidence type="ECO:0000313" key="2">
    <source>
        <dbReference type="EMBL" id="QPG59354.1"/>
    </source>
</evidence>
<dbReference type="SUPFAM" id="SSF56300">
    <property type="entry name" value="Metallo-dependent phosphatases"/>
    <property type="match status" value="1"/>
</dbReference>
<evidence type="ECO:0000259" key="1">
    <source>
        <dbReference type="Pfam" id="PF00149"/>
    </source>
</evidence>
<dbReference type="Pfam" id="PF00149">
    <property type="entry name" value="Metallophos"/>
    <property type="match status" value="1"/>
</dbReference>
<feature type="domain" description="Calcineurin-like phosphoesterase" evidence="1">
    <location>
        <begin position="7"/>
        <end position="180"/>
    </location>
</feature>
<dbReference type="PANTHER" id="PTHR31302">
    <property type="entry name" value="TRANSMEMBRANE PROTEIN WITH METALLOPHOSPHOESTERASE DOMAIN-RELATED"/>
    <property type="match status" value="1"/>
</dbReference>
<dbReference type="InterPro" id="IPR004843">
    <property type="entry name" value="Calcineurin-like_PHP"/>
</dbReference>
<keyword evidence="3" id="KW-1185">Reference proteome</keyword>
<dbReference type="Proteomes" id="UP000316416">
    <property type="component" value="Chromosome"/>
</dbReference>
<protein>
    <submittedName>
        <fullName evidence="2">Metallophosphoesterase</fullName>
    </submittedName>
</protein>
<dbReference type="InterPro" id="IPR029052">
    <property type="entry name" value="Metallo-depent_PP-like"/>
</dbReference>